<dbReference type="InterPro" id="IPR001610">
    <property type="entry name" value="PAC"/>
</dbReference>
<dbReference type="GO" id="GO:0016020">
    <property type="term" value="C:membrane"/>
    <property type="evidence" value="ECO:0007669"/>
    <property type="project" value="InterPro"/>
</dbReference>
<feature type="domain" description="PAS" evidence="6">
    <location>
        <begin position="560"/>
        <end position="615"/>
    </location>
</feature>
<organism evidence="8 9">
    <name type="scientific">Azospira inquinata</name>
    <dbReference type="NCBI Taxonomy" id="2785627"/>
    <lineage>
        <taxon>Bacteria</taxon>
        <taxon>Pseudomonadati</taxon>
        <taxon>Pseudomonadota</taxon>
        <taxon>Betaproteobacteria</taxon>
        <taxon>Rhodocyclales</taxon>
        <taxon>Rhodocyclaceae</taxon>
        <taxon>Azospira</taxon>
    </lineage>
</organism>
<feature type="domain" description="PAC" evidence="7">
    <location>
        <begin position="634"/>
        <end position="686"/>
    </location>
</feature>
<gene>
    <name evidence="8" type="ORF">Azoinq_08970</name>
</gene>
<evidence type="ECO:0000313" key="9">
    <source>
        <dbReference type="Proteomes" id="UP000683428"/>
    </source>
</evidence>
<keyword evidence="3" id="KW-0902">Two-component regulatory system</keyword>
<evidence type="ECO:0000256" key="3">
    <source>
        <dbReference type="ARBA" id="ARBA00023012"/>
    </source>
</evidence>
<evidence type="ECO:0000256" key="1">
    <source>
        <dbReference type="ARBA" id="ARBA00022679"/>
    </source>
</evidence>
<dbReference type="Pfam" id="PF08448">
    <property type="entry name" value="PAS_4"/>
    <property type="match status" value="2"/>
</dbReference>
<feature type="domain" description="Histidine kinase" evidence="5">
    <location>
        <begin position="843"/>
        <end position="1033"/>
    </location>
</feature>
<dbReference type="InterPro" id="IPR011712">
    <property type="entry name" value="Sig_transdc_His_kin_sub3_dim/P"/>
</dbReference>
<dbReference type="InterPro" id="IPR013656">
    <property type="entry name" value="PAS_4"/>
</dbReference>
<dbReference type="EMBL" id="CP064782">
    <property type="protein sequence ID" value="QWT48007.1"/>
    <property type="molecule type" value="Genomic_DNA"/>
</dbReference>
<feature type="transmembrane region" description="Helical" evidence="4">
    <location>
        <begin position="62"/>
        <end position="81"/>
    </location>
</feature>
<dbReference type="Proteomes" id="UP000683428">
    <property type="component" value="Chromosome"/>
</dbReference>
<accession>A0A975SKH8</accession>
<dbReference type="CDD" id="cd00130">
    <property type="entry name" value="PAS"/>
    <property type="match status" value="2"/>
</dbReference>
<feature type="transmembrane region" description="Helical" evidence="4">
    <location>
        <begin position="6"/>
        <end position="23"/>
    </location>
</feature>
<keyword evidence="4" id="KW-1133">Transmembrane helix</keyword>
<evidence type="ECO:0000259" key="5">
    <source>
        <dbReference type="PROSITE" id="PS50109"/>
    </source>
</evidence>
<evidence type="ECO:0000259" key="7">
    <source>
        <dbReference type="PROSITE" id="PS50113"/>
    </source>
</evidence>
<dbReference type="SMART" id="SM00387">
    <property type="entry name" value="HATPase_c"/>
    <property type="match status" value="1"/>
</dbReference>
<keyword evidence="4" id="KW-0812">Transmembrane</keyword>
<protein>
    <submittedName>
        <fullName evidence="8">PAS domain S-box protein</fullName>
    </submittedName>
</protein>
<dbReference type="SMART" id="SM00091">
    <property type="entry name" value="PAS"/>
    <property type="match status" value="4"/>
</dbReference>
<dbReference type="InterPro" id="IPR050482">
    <property type="entry name" value="Sensor_HK_TwoCompSys"/>
</dbReference>
<dbReference type="InterPro" id="IPR005467">
    <property type="entry name" value="His_kinase_dom"/>
</dbReference>
<dbReference type="GO" id="GO:0046983">
    <property type="term" value="F:protein dimerization activity"/>
    <property type="evidence" value="ECO:0007669"/>
    <property type="project" value="InterPro"/>
</dbReference>
<dbReference type="Pfam" id="PF13188">
    <property type="entry name" value="PAS_8"/>
    <property type="match status" value="1"/>
</dbReference>
<keyword evidence="4" id="KW-0472">Membrane</keyword>
<dbReference type="PROSITE" id="PS50113">
    <property type="entry name" value="PAC"/>
    <property type="match status" value="1"/>
</dbReference>
<evidence type="ECO:0000313" key="8">
    <source>
        <dbReference type="EMBL" id="QWT48007.1"/>
    </source>
</evidence>
<keyword evidence="2" id="KW-0418">Kinase</keyword>
<dbReference type="PROSITE" id="PS50112">
    <property type="entry name" value="PAS"/>
    <property type="match status" value="1"/>
</dbReference>
<reference evidence="8" key="1">
    <citation type="submission" date="2020-11" db="EMBL/GenBank/DDBJ databases">
        <title>Azospira inquinata sp. nov.</title>
        <authorList>
            <person name="Moe W.M."/>
            <person name="Mikes M.C."/>
        </authorList>
    </citation>
    <scope>NUCLEOTIDE SEQUENCE</scope>
    <source>
        <strain evidence="8">Azo-3</strain>
    </source>
</reference>
<dbReference type="AlphaFoldDB" id="A0A975SKH8"/>
<sequence>MPDVWLAVIWQVLCGGGMVLAMGRGAPLLRRLAWMLFISLPVADCARRLVISLGGEGAVSGAWHPAWTVAGLVSGLLLAGWHRTWPAWAWALWGASRSLLALLALTLVLLAAYGGGRPPPDALGDDPSRIFSQVLDQESRRALAEGRFAPTEPLSPGTRLALLGTGAGGANGYWWEYSSQGWRLLFRSGERWEGRALPVTSAYWRSLAPDFVTQVCPTVPGGACRVLADRGNWEMGAPARVASVASPDATEMADWGWTFRFEPQGPEQRYPLPVALGCCLAGVGAYGGGRMWLVRRRRFRRKARQAARWYQNWRFLLEHFPDPVLAFDGKGIILHRNPAAARLLAPGGRLVDLLPDLMDLDWAAFPLLSPAQVFARIAARTGRLGGVHRSGKVFPLEVYFYAMDGAAGYPFLAVMRDASSLSLAKEQLNQRENLLQRVLSALPVGVWVADAAGKILLENEAARDIWAGHMPFDGTTPYRARHLVGGRLGEPQDNPLLRALAGVTVAPPETVEIWRGDGSARTVLSSAVPLVFPEGKRGGAIVVQQDVTALRTAVDELKFSVNLLQRLFGSSPVAMCVVDLSGRYLMVNATFCHFLGMEEGELLQRTAWEVTYEEDIPLRQEAWVSLFAGGESAFQCEIRYRHRLGHPLWGWLTTTLVRDEGGHPLYLMSQMLDITERKAMESRLQAREAALSLAQRIGRLGFWEWHPATDELICSDEAIQMLGLPPGPKGGIADLFLTMAAKDVRAIEAALSRAVQDGTPSSRDCTLSLPAYGARDRVPRIVHWQVEVLSGAGGVPRLVGTVQDISDRKAIEAELRVSSQNLRRLSAYHEQSLEQERKRIALELHDELGQYLSGLKMSLSVLRLSHPDDGAIQGKAQEMGQLVGECFRVVRQVVSNLRPSALNHGLVAGIEWLVQEFRRHTDMECGFRREGPEPDLGEFEATTLFRIVQESLNNAARHSLARSVNIGLFFGEKVILLKIDDDGRGFDPDHLPPGKAFGLLGLKERATSLGGVFRLKSAPGQGTHISLSLPIAR</sequence>
<evidence type="ECO:0000256" key="2">
    <source>
        <dbReference type="ARBA" id="ARBA00022777"/>
    </source>
</evidence>
<dbReference type="InterPro" id="IPR000700">
    <property type="entry name" value="PAS-assoc_C"/>
</dbReference>
<dbReference type="PANTHER" id="PTHR24421:SF58">
    <property type="entry name" value="SIGNAL TRANSDUCTION HISTIDINE-PROTEIN KINASE_PHOSPHATASE UHPB"/>
    <property type="match status" value="1"/>
</dbReference>
<evidence type="ECO:0000259" key="6">
    <source>
        <dbReference type="PROSITE" id="PS50112"/>
    </source>
</evidence>
<dbReference type="RefSeq" id="WP_216129855.1">
    <property type="nucleotide sequence ID" value="NZ_CP064782.1"/>
</dbReference>
<dbReference type="InterPro" id="IPR000014">
    <property type="entry name" value="PAS"/>
</dbReference>
<dbReference type="SMART" id="SM00086">
    <property type="entry name" value="PAC"/>
    <property type="match status" value="4"/>
</dbReference>
<dbReference type="Pfam" id="PF07730">
    <property type="entry name" value="HisKA_3"/>
    <property type="match status" value="1"/>
</dbReference>
<dbReference type="KEGG" id="aiq:Azoinq_08970"/>
<dbReference type="NCBIfam" id="TIGR00229">
    <property type="entry name" value="sensory_box"/>
    <property type="match status" value="1"/>
</dbReference>
<proteinExistence type="predicted"/>
<name>A0A975SKH8_9RHOO</name>
<keyword evidence="1" id="KW-0808">Transferase</keyword>
<dbReference type="Pfam" id="PF02518">
    <property type="entry name" value="HATPase_c"/>
    <property type="match status" value="1"/>
</dbReference>
<keyword evidence="9" id="KW-1185">Reference proteome</keyword>
<dbReference type="PROSITE" id="PS50109">
    <property type="entry name" value="HIS_KIN"/>
    <property type="match status" value="1"/>
</dbReference>
<dbReference type="CDD" id="cd16917">
    <property type="entry name" value="HATPase_UhpB-NarQ-NarX-like"/>
    <property type="match status" value="1"/>
</dbReference>
<dbReference type="PANTHER" id="PTHR24421">
    <property type="entry name" value="NITRATE/NITRITE SENSOR PROTEIN NARX-RELATED"/>
    <property type="match status" value="1"/>
</dbReference>
<feature type="transmembrane region" description="Helical" evidence="4">
    <location>
        <begin position="88"/>
        <end position="113"/>
    </location>
</feature>
<dbReference type="GO" id="GO:0000155">
    <property type="term" value="F:phosphorelay sensor kinase activity"/>
    <property type="evidence" value="ECO:0007669"/>
    <property type="project" value="InterPro"/>
</dbReference>
<evidence type="ECO:0000256" key="4">
    <source>
        <dbReference type="SAM" id="Phobius"/>
    </source>
</evidence>
<feature type="transmembrane region" description="Helical" evidence="4">
    <location>
        <begin position="270"/>
        <end position="293"/>
    </location>
</feature>
<dbReference type="InterPro" id="IPR003594">
    <property type="entry name" value="HATPase_dom"/>
</dbReference>